<dbReference type="Proteomes" id="UP000824469">
    <property type="component" value="Unassembled WGS sequence"/>
</dbReference>
<comment type="caution">
    <text evidence="9">The sequence shown here is derived from an EMBL/GenBank/DDBJ whole genome shotgun (WGS) entry which is preliminary data.</text>
</comment>
<evidence type="ECO:0000313" key="9">
    <source>
        <dbReference type="EMBL" id="KAH9288175.1"/>
    </source>
</evidence>
<keyword evidence="3 8" id="KW-0812">Transmembrane</keyword>
<evidence type="ECO:0000256" key="1">
    <source>
        <dbReference type="ARBA" id="ARBA00004167"/>
    </source>
</evidence>
<dbReference type="Gene3D" id="3.40.50.300">
    <property type="entry name" value="P-loop containing nucleotide triphosphate hydrolases"/>
    <property type="match status" value="1"/>
</dbReference>
<evidence type="ECO:0000256" key="2">
    <source>
        <dbReference type="ARBA" id="ARBA00022679"/>
    </source>
</evidence>
<name>A0AA38F3D3_TAXCH</name>
<evidence type="ECO:0000256" key="5">
    <source>
        <dbReference type="ARBA" id="ARBA00023136"/>
    </source>
</evidence>
<keyword evidence="2" id="KW-0808">Transferase</keyword>
<dbReference type="PANTHER" id="PTHR12812">
    <property type="entry name" value="HEPARAN SULFATE 6-O-SULFOTRANSFERASE 3"/>
    <property type="match status" value="1"/>
</dbReference>
<dbReference type="InterPro" id="IPR027417">
    <property type="entry name" value="P-loop_NTPase"/>
</dbReference>
<dbReference type="PANTHER" id="PTHR12812:SF0">
    <property type="entry name" value="HEPARAN-SULFATE 6-O-SULFOTRANSFERASE"/>
    <property type="match status" value="1"/>
</dbReference>
<reference evidence="9 10" key="1">
    <citation type="journal article" date="2021" name="Nat. Plants">
        <title>The Taxus genome provides insights into paclitaxel biosynthesis.</title>
        <authorList>
            <person name="Xiong X."/>
            <person name="Gou J."/>
            <person name="Liao Q."/>
            <person name="Li Y."/>
            <person name="Zhou Q."/>
            <person name="Bi G."/>
            <person name="Li C."/>
            <person name="Du R."/>
            <person name="Wang X."/>
            <person name="Sun T."/>
            <person name="Guo L."/>
            <person name="Liang H."/>
            <person name="Lu P."/>
            <person name="Wu Y."/>
            <person name="Zhang Z."/>
            <person name="Ro D.K."/>
            <person name="Shang Y."/>
            <person name="Huang S."/>
            <person name="Yan J."/>
        </authorList>
    </citation>
    <scope>NUCLEOTIDE SEQUENCE [LARGE SCALE GENOMIC DNA]</scope>
    <source>
        <strain evidence="9">Ta-2019</strain>
    </source>
</reference>
<sequence>MESLHFAGFQSEIFYIEVASPSHAEFCARLVRPKSSLEIVFSWVLCVYVFLLNSSTPKIMNALLMFVLLLVCAVGKSVLAAEGYDYRHCEGNVKRWADKSLLELEGRTEQERLELKDLLFFLHIPRTGGRNYFNCFLRNLFPREQECPRSYDKLRFDPSKPGCRLVVTHDDYSLMSILPSERTSVVTVMRNPVDRVLGSYEFSVEVASRFLIHPNLSSSIRLRRRNTTKMVGVSTLDIWPWKYLVPWMREDLFARRDARRLERMMMQGDVNSYDFPAMLMPLYEYIHQPMAYEIIHNGGTFQVAGLTNNSHLEEAQEIRQCVTKYPLLGKHVLEVAKRRLDQMLYVGLTENHKDSAKMFASMVGAQVLSQLQLSNSSIWSSNAPINRTGFNSALDAKLEQTSRVQISVEDQKSNINSAAENAKEHKGNHTVGSLLDSYEKCVSNSRSGQVTRRISSLKGIAPANFTKQARTRIPESIIKEIERLNSLDVELHKHAQNIYSQQQKARSEQQKARSEHQTIVLLESSSK</sequence>
<keyword evidence="10" id="KW-1185">Reference proteome</keyword>
<keyword evidence="5 8" id="KW-0472">Membrane</keyword>
<gene>
    <name evidence="9" type="ORF">KI387_032292</name>
</gene>
<comment type="subcellular location">
    <subcellularLocation>
        <location evidence="1">Membrane</location>
        <topology evidence="1">Single-pass membrane protein</topology>
    </subcellularLocation>
</comment>
<dbReference type="EMBL" id="JAHRHJ020003813">
    <property type="protein sequence ID" value="KAH9288175.1"/>
    <property type="molecule type" value="Genomic_DNA"/>
</dbReference>
<dbReference type="InterPro" id="IPR010635">
    <property type="entry name" value="Heparan_SO4-6-sulfoTrfase"/>
</dbReference>
<dbReference type="GO" id="GO:0016020">
    <property type="term" value="C:membrane"/>
    <property type="evidence" value="ECO:0007669"/>
    <property type="project" value="UniProtKB-SubCell"/>
</dbReference>
<keyword evidence="6" id="KW-0325">Glycoprotein</keyword>
<evidence type="ECO:0000256" key="3">
    <source>
        <dbReference type="ARBA" id="ARBA00022692"/>
    </source>
</evidence>
<evidence type="ECO:0000256" key="7">
    <source>
        <dbReference type="SAM" id="MobiDB-lite"/>
    </source>
</evidence>
<feature type="transmembrane region" description="Helical" evidence="8">
    <location>
        <begin position="59"/>
        <end position="79"/>
    </location>
</feature>
<evidence type="ECO:0000313" key="10">
    <source>
        <dbReference type="Proteomes" id="UP000824469"/>
    </source>
</evidence>
<accession>A0AA38F3D3</accession>
<evidence type="ECO:0000256" key="6">
    <source>
        <dbReference type="ARBA" id="ARBA00023180"/>
    </source>
</evidence>
<dbReference type="GO" id="GO:0017095">
    <property type="term" value="F:heparan sulfate 6-sulfotransferase activity"/>
    <property type="evidence" value="ECO:0007669"/>
    <property type="project" value="TreeGrafter"/>
</dbReference>
<feature type="transmembrane region" description="Helical" evidence="8">
    <location>
        <begin position="35"/>
        <end position="52"/>
    </location>
</feature>
<protein>
    <recommendedName>
        <fullName evidence="11">Sulfotransferase</fullName>
    </recommendedName>
</protein>
<evidence type="ECO:0000256" key="4">
    <source>
        <dbReference type="ARBA" id="ARBA00022989"/>
    </source>
</evidence>
<evidence type="ECO:0008006" key="11">
    <source>
        <dbReference type="Google" id="ProtNLM"/>
    </source>
</evidence>
<evidence type="ECO:0000256" key="8">
    <source>
        <dbReference type="SAM" id="Phobius"/>
    </source>
</evidence>
<dbReference type="AlphaFoldDB" id="A0AA38F3D3"/>
<proteinExistence type="predicted"/>
<keyword evidence="4 8" id="KW-1133">Transmembrane helix</keyword>
<feature type="compositionally biased region" description="Basic and acidic residues" evidence="7">
    <location>
        <begin position="505"/>
        <end position="516"/>
    </location>
</feature>
<dbReference type="OMA" id="SCSPWKV"/>
<organism evidence="9 10">
    <name type="scientific">Taxus chinensis</name>
    <name type="common">Chinese yew</name>
    <name type="synonym">Taxus wallichiana var. chinensis</name>
    <dbReference type="NCBI Taxonomy" id="29808"/>
    <lineage>
        <taxon>Eukaryota</taxon>
        <taxon>Viridiplantae</taxon>
        <taxon>Streptophyta</taxon>
        <taxon>Embryophyta</taxon>
        <taxon>Tracheophyta</taxon>
        <taxon>Spermatophyta</taxon>
        <taxon>Pinopsida</taxon>
        <taxon>Pinidae</taxon>
        <taxon>Conifers II</taxon>
        <taxon>Cupressales</taxon>
        <taxon>Taxaceae</taxon>
        <taxon>Taxus</taxon>
    </lineage>
</organism>
<feature type="non-terminal residue" evidence="9">
    <location>
        <position position="1"/>
    </location>
</feature>
<feature type="region of interest" description="Disordered" evidence="7">
    <location>
        <begin position="501"/>
        <end position="527"/>
    </location>
</feature>